<dbReference type="InterPro" id="IPR004761">
    <property type="entry name" value="Spore_GerAB"/>
</dbReference>
<reference evidence="9 10" key="1">
    <citation type="submission" date="2018-08" db="EMBL/GenBank/DDBJ databases">
        <title>Bacillus jemisoniae sp. nov., Bacillus chryseoplanitiae sp. nov., Bacillus resnikiae sp. nov., and Bacillus frankliniae sp. nov., isolated from Viking spacecraft and associated surfaces.</title>
        <authorList>
            <person name="Seuylemezian A."/>
            <person name="Vaishampayan P."/>
        </authorList>
    </citation>
    <scope>NUCLEOTIDE SEQUENCE [LARGE SCALE GENOMIC DNA]</scope>
    <source>
        <strain evidence="9 10">JJ-247</strain>
    </source>
</reference>
<dbReference type="NCBIfam" id="TIGR00912">
    <property type="entry name" value="2A0309"/>
    <property type="match status" value="1"/>
</dbReference>
<evidence type="ECO:0000256" key="7">
    <source>
        <dbReference type="ARBA" id="ARBA00023136"/>
    </source>
</evidence>
<proteinExistence type="inferred from homology"/>
<evidence type="ECO:0000256" key="2">
    <source>
        <dbReference type="ARBA" id="ARBA00007998"/>
    </source>
</evidence>
<feature type="transmembrane region" description="Helical" evidence="8">
    <location>
        <begin position="303"/>
        <end position="320"/>
    </location>
</feature>
<dbReference type="EMBL" id="QWVT01000002">
    <property type="protein sequence ID" value="RID88816.1"/>
    <property type="molecule type" value="Genomic_DNA"/>
</dbReference>
<dbReference type="PANTHER" id="PTHR34975:SF2">
    <property type="entry name" value="SPORE GERMINATION PROTEIN A2"/>
    <property type="match status" value="1"/>
</dbReference>
<dbReference type="Pfam" id="PF03845">
    <property type="entry name" value="Spore_permease"/>
    <property type="match status" value="1"/>
</dbReference>
<dbReference type="GO" id="GO:0009847">
    <property type="term" value="P:spore germination"/>
    <property type="evidence" value="ECO:0007669"/>
    <property type="project" value="InterPro"/>
</dbReference>
<comment type="subcellular location">
    <subcellularLocation>
        <location evidence="1">Membrane</location>
        <topology evidence="1">Multi-pass membrane protein</topology>
    </subcellularLocation>
</comment>
<organism evidence="9 10">
    <name type="scientific">Mesobacillus zeae</name>
    <dbReference type="NCBI Taxonomy" id="1917180"/>
    <lineage>
        <taxon>Bacteria</taxon>
        <taxon>Bacillati</taxon>
        <taxon>Bacillota</taxon>
        <taxon>Bacilli</taxon>
        <taxon>Bacillales</taxon>
        <taxon>Bacillaceae</taxon>
        <taxon>Mesobacillus</taxon>
    </lineage>
</organism>
<comment type="similarity">
    <text evidence="2">Belongs to the amino acid-polyamine-organocation (APC) superfamily. Spore germination protein (SGP) (TC 2.A.3.9) family.</text>
</comment>
<evidence type="ECO:0000313" key="9">
    <source>
        <dbReference type="EMBL" id="RID88816.1"/>
    </source>
</evidence>
<evidence type="ECO:0000256" key="4">
    <source>
        <dbReference type="ARBA" id="ARBA00022544"/>
    </source>
</evidence>
<sequence length="362" mass="41810">MKKVPIEYQISPYMVFFLVNSMQIGVGLLGFERISAKLAGNDAWISTLLSGLSINVMIWMIYKILNQGKGNIVAIHHDVFGKWIGGAFSLIFLFYLLVTGATILRTYIEVVQVWMFSIMPTWILVGIFLILCYYIVSGGFRVVAGICFFGVLLPSTLAFTFFFPLQFADFRNLFPIMQHSFKEIIKGMQGNLFSYFGFETLLVYYTFIKNPKKSQKFAHYGALVTTAVYTYLMILSLVFFSEKQLASAIWAYLSMSKIIQFSFIERFEYILISFWAFVILPNVVLTLWGVSRGMRETFGMKQKYILPILILFIFILTILLDDRNKVNLISTWVGKSGFIIVYIYLPVLWLIQSLQIKFRRQT</sequence>
<feature type="transmembrane region" description="Helical" evidence="8">
    <location>
        <begin position="43"/>
        <end position="62"/>
    </location>
</feature>
<gene>
    <name evidence="9" type="ORF">D1970_00785</name>
</gene>
<evidence type="ECO:0000313" key="10">
    <source>
        <dbReference type="Proteomes" id="UP000265816"/>
    </source>
</evidence>
<feature type="transmembrane region" description="Helical" evidence="8">
    <location>
        <begin position="220"/>
        <end position="240"/>
    </location>
</feature>
<keyword evidence="4" id="KW-0309">Germination</keyword>
<keyword evidence="3" id="KW-0813">Transport</keyword>
<feature type="transmembrane region" description="Helical" evidence="8">
    <location>
        <begin position="269"/>
        <end position="291"/>
    </location>
</feature>
<dbReference type="GO" id="GO:0016020">
    <property type="term" value="C:membrane"/>
    <property type="evidence" value="ECO:0007669"/>
    <property type="project" value="UniProtKB-SubCell"/>
</dbReference>
<dbReference type="AlphaFoldDB" id="A0A398BN84"/>
<comment type="caution">
    <text evidence="9">The sequence shown here is derived from an EMBL/GenBank/DDBJ whole genome shotgun (WGS) entry which is preliminary data.</text>
</comment>
<evidence type="ECO:0000256" key="5">
    <source>
        <dbReference type="ARBA" id="ARBA00022692"/>
    </source>
</evidence>
<dbReference type="Gene3D" id="1.20.1740.10">
    <property type="entry name" value="Amino acid/polyamine transporter I"/>
    <property type="match status" value="1"/>
</dbReference>
<feature type="transmembrane region" description="Helical" evidence="8">
    <location>
        <begin position="114"/>
        <end position="136"/>
    </location>
</feature>
<keyword evidence="6 8" id="KW-1133">Transmembrane helix</keyword>
<protein>
    <submittedName>
        <fullName evidence="9">Spore gernimation protein GerB</fullName>
    </submittedName>
</protein>
<evidence type="ECO:0000256" key="3">
    <source>
        <dbReference type="ARBA" id="ARBA00022448"/>
    </source>
</evidence>
<evidence type="ECO:0000256" key="1">
    <source>
        <dbReference type="ARBA" id="ARBA00004141"/>
    </source>
</evidence>
<keyword evidence="7 8" id="KW-0472">Membrane</keyword>
<feature type="transmembrane region" description="Helical" evidence="8">
    <location>
        <begin position="332"/>
        <end position="351"/>
    </location>
</feature>
<feature type="transmembrane region" description="Helical" evidence="8">
    <location>
        <begin position="188"/>
        <end position="208"/>
    </location>
</feature>
<dbReference type="Proteomes" id="UP000265816">
    <property type="component" value="Unassembled WGS sequence"/>
</dbReference>
<name>A0A398BN84_9BACI</name>
<feature type="transmembrane region" description="Helical" evidence="8">
    <location>
        <begin position="83"/>
        <end position="108"/>
    </location>
</feature>
<dbReference type="RefSeq" id="WP_119110979.1">
    <property type="nucleotide sequence ID" value="NZ_CBCSEO010000004.1"/>
</dbReference>
<feature type="transmembrane region" description="Helical" evidence="8">
    <location>
        <begin position="143"/>
        <end position="168"/>
    </location>
</feature>
<keyword evidence="5 8" id="KW-0812">Transmembrane</keyword>
<feature type="transmembrane region" description="Helical" evidence="8">
    <location>
        <begin position="12"/>
        <end position="31"/>
    </location>
</feature>
<dbReference type="PANTHER" id="PTHR34975">
    <property type="entry name" value="SPORE GERMINATION PROTEIN A2"/>
    <property type="match status" value="1"/>
</dbReference>
<evidence type="ECO:0000256" key="6">
    <source>
        <dbReference type="ARBA" id="ARBA00022989"/>
    </source>
</evidence>
<evidence type="ECO:0000256" key="8">
    <source>
        <dbReference type="SAM" id="Phobius"/>
    </source>
</evidence>
<dbReference type="OrthoDB" id="2380240at2"/>
<accession>A0A398BN84</accession>
<keyword evidence="10" id="KW-1185">Reference proteome</keyword>